<dbReference type="AlphaFoldDB" id="T1KCL3"/>
<accession>T1KCL3</accession>
<dbReference type="EnsemblMetazoa" id="tetur08g08020.1">
    <property type="protein sequence ID" value="tetur08g08020.1"/>
    <property type="gene ID" value="tetur08g08020"/>
</dbReference>
<reference evidence="1" key="2">
    <citation type="submission" date="2015-06" db="UniProtKB">
        <authorList>
            <consortium name="EnsemblMetazoa"/>
        </authorList>
    </citation>
    <scope>IDENTIFICATION</scope>
</reference>
<sequence length="84" mass="9406">MPIILISLTRLVGTAVNEPKVLKHYTEKAGLMVVISRQPNCFRGMTETVNDLVFVNHAMFSGFSLCETTEHLGGSDHFMIRLQL</sequence>
<name>T1KCL3_TETUR</name>
<dbReference type="Proteomes" id="UP000015104">
    <property type="component" value="Unassembled WGS sequence"/>
</dbReference>
<evidence type="ECO:0000313" key="2">
    <source>
        <dbReference type="Proteomes" id="UP000015104"/>
    </source>
</evidence>
<dbReference type="Gene3D" id="3.60.10.10">
    <property type="entry name" value="Endonuclease/exonuclease/phosphatase"/>
    <property type="match status" value="1"/>
</dbReference>
<organism evidence="1 2">
    <name type="scientific">Tetranychus urticae</name>
    <name type="common">Two-spotted spider mite</name>
    <dbReference type="NCBI Taxonomy" id="32264"/>
    <lineage>
        <taxon>Eukaryota</taxon>
        <taxon>Metazoa</taxon>
        <taxon>Ecdysozoa</taxon>
        <taxon>Arthropoda</taxon>
        <taxon>Chelicerata</taxon>
        <taxon>Arachnida</taxon>
        <taxon>Acari</taxon>
        <taxon>Acariformes</taxon>
        <taxon>Trombidiformes</taxon>
        <taxon>Prostigmata</taxon>
        <taxon>Eleutherengona</taxon>
        <taxon>Raphignathae</taxon>
        <taxon>Tetranychoidea</taxon>
        <taxon>Tetranychidae</taxon>
        <taxon>Tetranychus</taxon>
    </lineage>
</organism>
<dbReference type="HOGENOM" id="CLU_2530370_0_0_1"/>
<reference evidence="2" key="1">
    <citation type="submission" date="2011-08" db="EMBL/GenBank/DDBJ databases">
        <authorList>
            <person name="Rombauts S."/>
        </authorList>
    </citation>
    <scope>NUCLEOTIDE SEQUENCE</scope>
    <source>
        <strain evidence="2">London</strain>
    </source>
</reference>
<evidence type="ECO:0000313" key="1">
    <source>
        <dbReference type="EnsemblMetazoa" id="tetur08g08020.1"/>
    </source>
</evidence>
<evidence type="ECO:0008006" key="3">
    <source>
        <dbReference type="Google" id="ProtNLM"/>
    </source>
</evidence>
<dbReference type="InterPro" id="IPR036691">
    <property type="entry name" value="Endo/exonu/phosph_ase_sf"/>
</dbReference>
<proteinExistence type="predicted"/>
<keyword evidence="2" id="KW-1185">Reference proteome</keyword>
<protein>
    <recommendedName>
        <fullName evidence="3">Endonuclease/exonuclease/phosphatase domain-containing protein</fullName>
    </recommendedName>
</protein>
<dbReference type="EMBL" id="CAEY01001965">
    <property type="status" value="NOT_ANNOTATED_CDS"/>
    <property type="molecule type" value="Genomic_DNA"/>
</dbReference>